<organism evidence="1 2">
    <name type="scientific">Parasutterella muris</name>
    <dbReference type="NCBI Taxonomy" id="2565572"/>
    <lineage>
        <taxon>Bacteria</taxon>
        <taxon>Pseudomonadati</taxon>
        <taxon>Pseudomonadota</taxon>
        <taxon>Betaproteobacteria</taxon>
        <taxon>Burkholderiales</taxon>
        <taxon>Sutterellaceae</taxon>
        <taxon>Parasutterella</taxon>
    </lineage>
</organism>
<feature type="non-terminal residue" evidence="1">
    <location>
        <position position="1"/>
    </location>
</feature>
<dbReference type="EMBL" id="WSRP01000022">
    <property type="protein sequence ID" value="MVX57108.1"/>
    <property type="molecule type" value="Genomic_DNA"/>
</dbReference>
<dbReference type="Proteomes" id="UP000472580">
    <property type="component" value="Unassembled WGS sequence"/>
</dbReference>
<proteinExistence type="predicted"/>
<protein>
    <submittedName>
        <fullName evidence="1">Transposase</fullName>
    </submittedName>
</protein>
<comment type="caution">
    <text evidence="1">The sequence shown here is derived from an EMBL/GenBank/DDBJ whole genome shotgun (WGS) entry which is preliminary data.</text>
</comment>
<keyword evidence="2" id="KW-1185">Reference proteome</keyword>
<dbReference type="AlphaFoldDB" id="A0A6L6YKA4"/>
<evidence type="ECO:0000313" key="2">
    <source>
        <dbReference type="Proteomes" id="UP000472580"/>
    </source>
</evidence>
<reference evidence="1 2" key="1">
    <citation type="submission" date="2019-12" db="EMBL/GenBank/DDBJ databases">
        <title>Microbes associate with the intestines of laboratory mice.</title>
        <authorList>
            <person name="Navarre W."/>
            <person name="Wong E."/>
        </authorList>
    </citation>
    <scope>NUCLEOTIDE SEQUENCE [LARGE SCALE GENOMIC DNA]</scope>
    <source>
        <strain evidence="1 2">NM82_D38</strain>
    </source>
</reference>
<evidence type="ECO:0000313" key="1">
    <source>
        <dbReference type="EMBL" id="MVX57108.1"/>
    </source>
</evidence>
<sequence>EWLKKLLELDGGVFVDTPAIVRNLHACVGVRQLLEMGARSHEISHVSAR</sequence>
<accession>A0A6L6YKA4</accession>
<name>A0A6L6YKA4_9BURK</name>
<gene>
    <name evidence="1" type="ORF">E5987_07795</name>
</gene>